<dbReference type="RefSeq" id="XP_031756477.1">
    <property type="nucleotide sequence ID" value="XM_031900617.1"/>
</dbReference>
<name>A0A8J1JF31_XENTR</name>
<keyword evidence="7" id="KW-0812">Transmembrane</keyword>
<dbReference type="InterPro" id="IPR005468">
    <property type="entry name" value="Avidin/str"/>
</dbReference>
<keyword evidence="7" id="KW-1133">Transmembrane helix</keyword>
<dbReference type="PANTHER" id="PTHR24027">
    <property type="entry name" value="CADHERIN-23"/>
    <property type="match status" value="1"/>
</dbReference>
<dbReference type="PROSITE" id="PS51326">
    <property type="entry name" value="AVIDIN_2"/>
    <property type="match status" value="2"/>
</dbReference>
<dbReference type="Pfam" id="PF00028">
    <property type="entry name" value="Cadherin"/>
    <property type="match status" value="1"/>
</dbReference>
<keyword evidence="10" id="KW-1185">Reference proteome</keyword>
<feature type="chain" id="PRO_5035251628" evidence="8">
    <location>
        <begin position="20"/>
        <end position="1015"/>
    </location>
</feature>
<evidence type="ECO:0000259" key="9">
    <source>
        <dbReference type="PROSITE" id="PS50268"/>
    </source>
</evidence>
<dbReference type="GO" id="GO:0016020">
    <property type="term" value="C:membrane"/>
    <property type="evidence" value="ECO:0007669"/>
    <property type="project" value="UniProtKB-SubCell"/>
</dbReference>
<dbReference type="KEGG" id="xtr:100486635"/>
<proteinExistence type="predicted"/>
<feature type="compositionally biased region" description="Acidic residues" evidence="6">
    <location>
        <begin position="969"/>
        <end position="999"/>
    </location>
</feature>
<evidence type="ECO:0000256" key="8">
    <source>
        <dbReference type="SAM" id="SignalP"/>
    </source>
</evidence>
<reference evidence="11" key="1">
    <citation type="submission" date="2025-08" db="UniProtKB">
        <authorList>
            <consortium name="RefSeq"/>
        </authorList>
    </citation>
    <scope>IDENTIFICATION</scope>
    <source>
        <strain evidence="11">Nigerian</strain>
        <tissue evidence="11">Liver and blood</tissue>
    </source>
</reference>
<evidence type="ECO:0000313" key="10">
    <source>
        <dbReference type="Proteomes" id="UP000008143"/>
    </source>
</evidence>
<feature type="compositionally biased region" description="Low complexity" evidence="6">
    <location>
        <begin position="451"/>
        <end position="765"/>
    </location>
</feature>
<dbReference type="Proteomes" id="UP000008143">
    <property type="component" value="Chromosome 4"/>
</dbReference>
<dbReference type="SUPFAM" id="SSF49313">
    <property type="entry name" value="Cadherin-like"/>
    <property type="match status" value="3"/>
</dbReference>
<dbReference type="Xenbase" id="XB-GENE-6460149">
    <property type="gene designation" value="cdhr5"/>
</dbReference>
<comment type="subcellular location">
    <subcellularLocation>
        <location evidence="1">Membrane</location>
    </subcellularLocation>
</comment>
<accession>A0A8J1JF31</accession>
<gene>
    <name evidence="11 12" type="primary">cdhr5</name>
</gene>
<dbReference type="AGR" id="Xenbase:XB-GENE-6460149"/>
<evidence type="ECO:0000256" key="6">
    <source>
        <dbReference type="SAM" id="MobiDB-lite"/>
    </source>
</evidence>
<feature type="signal peptide" evidence="8">
    <location>
        <begin position="1"/>
        <end position="19"/>
    </location>
</feature>
<feature type="region of interest" description="Disordered" evidence="6">
    <location>
        <begin position="451"/>
        <end position="800"/>
    </location>
</feature>
<sequence length="1015" mass="105501">MGSILALFILLFLPIGCMAQGCKVNNTRVEIPENNPVGYVVTTIQTDPGYSMTVSDNIEWFEIKGTQLLLKQSLDYETNTTHDVSLLCERGGTTENNIRVYVTVLNVNDNPPVFKYSTYTFTIPEDTKVNTPIGEAIEAEDLDLDRIFYVLTGPVQEAAFFRLTSINNPVILVNQNLDYEKFNHVQLILTARDTPTVGESPSHTATATININIEDLDNKPPQFLPCQIINGICINVGYTTKVNRSEKETGALVLQPGPLYAIDGDTGINTPIEYLVLAGNDAGIFAVDKFSGNITMTKAADTLGIIFLQIMAAQVNDGQKFATTSLTIDVVERNHHPPKFEKQNYFGTIQVQSATGTSVTDSSSPNRLLQVFAADEDFEDRMNPYITYTIQGTTDFSVSRNGFIKNDAVFNSPTKVAFTVLATDTVTREEDITNVEVEITPSVTTIVTTTTTTRTTAHGPGTTTTTTSGTGTTTSTLPGTGTTIITTSGTGTTTTTTPGTGTTTSTTPGTGTTTSTTPGTGTTTSTTPGTGTIMSTTHGTGTTTTTSPGTGTTTSTTHGTGTTTTTSPGTGTTTSTTHGTGTTTTTSPGTGTTTSTTHGTGTTTTTSPGTGTTTSTTHGTGTTTTTSPGTGTTTSTTPGTGTTTSRSPGTGTTTTISPGTGTTTSTTPGTGTTTTTTPGTGTTITTTPGTGTTTTTTPGTGTTTTTTPGTGTTTTTTPGTGTTTTTTPGTGTTKSTIPGTGTTTSKIPGTGTTKITTPGIGKPTTNVPGISSTTSKSPTATNTDKPAGTTHSPAESTVGSGKGYSATDMAALGATLGVILALCLVGLGFLIHKQYGDQIRNRMRKSSGDDFGGSEDRTEQLIDDDDADDDPNPGSSDVMPTSISYDTDGNISKDPLVTDYLVLGASAANLFANENSSNIPNAEKPEEGSDSDDKKEVKSILTKEFKEDPGYKSVWFREDASPEVVVIDGVEEGEVDDGETEEEYNQEDDDDDDDEDDLSPDFLGMNNDSNNFSQL</sequence>
<feature type="compositionally biased region" description="Basic and acidic residues" evidence="6">
    <location>
        <begin position="923"/>
        <end position="938"/>
    </location>
</feature>
<evidence type="ECO:0000313" key="11">
    <source>
        <dbReference type="RefSeq" id="XP_031756477.1"/>
    </source>
</evidence>
<feature type="compositionally biased region" description="Basic and acidic residues" evidence="6">
    <location>
        <begin position="951"/>
        <end position="960"/>
    </location>
</feature>
<feature type="compositionally biased region" description="Polar residues" evidence="6">
    <location>
        <begin position="1006"/>
        <end position="1015"/>
    </location>
</feature>
<evidence type="ECO:0000313" key="12">
    <source>
        <dbReference type="Xenbase" id="XB-GENE-6460149"/>
    </source>
</evidence>
<dbReference type="CDD" id="cd11304">
    <property type="entry name" value="Cadherin_repeat"/>
    <property type="match status" value="3"/>
</dbReference>
<keyword evidence="8" id="KW-0732">Signal</keyword>
<evidence type="ECO:0000256" key="7">
    <source>
        <dbReference type="SAM" id="Phobius"/>
    </source>
</evidence>
<dbReference type="SMART" id="SM00112">
    <property type="entry name" value="CA"/>
    <property type="match status" value="3"/>
</dbReference>
<feature type="compositionally biased region" description="Polar residues" evidence="6">
    <location>
        <begin position="873"/>
        <end position="890"/>
    </location>
</feature>
<dbReference type="PRINTS" id="PR00205">
    <property type="entry name" value="CADHERIN"/>
</dbReference>
<feature type="compositionally biased region" description="Polar residues" evidence="6">
    <location>
        <begin position="766"/>
        <end position="799"/>
    </location>
</feature>
<dbReference type="InterPro" id="IPR015919">
    <property type="entry name" value="Cadherin-like_sf"/>
</dbReference>
<protein>
    <submittedName>
        <fullName evidence="11">Cadherin-related family member 5 isoform X1</fullName>
    </submittedName>
</protein>
<evidence type="ECO:0000256" key="4">
    <source>
        <dbReference type="ARBA" id="ARBA00023136"/>
    </source>
</evidence>
<keyword evidence="4 7" id="KW-0472">Membrane</keyword>
<feature type="region of interest" description="Disordered" evidence="6">
    <location>
        <begin position="915"/>
        <end position="938"/>
    </location>
</feature>
<dbReference type="Gene3D" id="2.60.40.60">
    <property type="entry name" value="Cadherins"/>
    <property type="match status" value="4"/>
</dbReference>
<dbReference type="OrthoDB" id="8958491at2759"/>
<dbReference type="PANTHER" id="PTHR24027:SF414">
    <property type="entry name" value="CADHERIN-RELATED FAMILY MEMBER 5 ISOFORM X1"/>
    <property type="match status" value="1"/>
</dbReference>
<keyword evidence="3 5" id="KW-0106">Calcium</keyword>
<evidence type="ECO:0000256" key="2">
    <source>
        <dbReference type="ARBA" id="ARBA00022737"/>
    </source>
</evidence>
<dbReference type="GO" id="GO:0007156">
    <property type="term" value="P:homophilic cell adhesion via plasma membrane adhesion molecules"/>
    <property type="evidence" value="ECO:0007669"/>
    <property type="project" value="InterPro"/>
</dbReference>
<dbReference type="InterPro" id="IPR002126">
    <property type="entry name" value="Cadherin-like_dom"/>
</dbReference>
<feature type="region of interest" description="Disordered" evidence="6">
    <location>
        <begin position="951"/>
        <end position="1015"/>
    </location>
</feature>
<feature type="domain" description="Cadherin" evidence="9">
    <location>
        <begin position="250"/>
        <end position="340"/>
    </location>
</feature>
<evidence type="ECO:0000256" key="3">
    <source>
        <dbReference type="ARBA" id="ARBA00022837"/>
    </source>
</evidence>
<dbReference type="CTD" id="53841"/>
<dbReference type="GO" id="GO:0009374">
    <property type="term" value="F:biotin binding"/>
    <property type="evidence" value="ECO:0007669"/>
    <property type="project" value="InterPro"/>
</dbReference>
<keyword evidence="2" id="KW-0677">Repeat</keyword>
<feature type="region of interest" description="Disordered" evidence="6">
    <location>
        <begin position="843"/>
        <end position="890"/>
    </location>
</feature>
<dbReference type="PROSITE" id="PS50268">
    <property type="entry name" value="CADHERIN_2"/>
    <property type="match status" value="3"/>
</dbReference>
<feature type="domain" description="Cadherin" evidence="9">
    <location>
        <begin position="30"/>
        <end position="114"/>
    </location>
</feature>
<organism evidence="10 11">
    <name type="scientific">Xenopus tropicalis</name>
    <name type="common">Western clawed frog</name>
    <name type="synonym">Silurana tropicalis</name>
    <dbReference type="NCBI Taxonomy" id="8364"/>
    <lineage>
        <taxon>Eukaryota</taxon>
        <taxon>Metazoa</taxon>
        <taxon>Chordata</taxon>
        <taxon>Craniata</taxon>
        <taxon>Vertebrata</taxon>
        <taxon>Euteleostomi</taxon>
        <taxon>Amphibia</taxon>
        <taxon>Batrachia</taxon>
        <taxon>Anura</taxon>
        <taxon>Pipoidea</taxon>
        <taxon>Pipidae</taxon>
        <taxon>Xenopodinae</taxon>
        <taxon>Xenopus</taxon>
        <taxon>Silurana</taxon>
    </lineage>
</organism>
<evidence type="ECO:0000256" key="5">
    <source>
        <dbReference type="PROSITE-ProRule" id="PRU00043"/>
    </source>
</evidence>
<dbReference type="GO" id="GO:0005509">
    <property type="term" value="F:calcium ion binding"/>
    <property type="evidence" value="ECO:0007669"/>
    <property type="project" value="UniProtKB-UniRule"/>
</dbReference>
<feature type="domain" description="Cadherin" evidence="9">
    <location>
        <begin position="115"/>
        <end position="223"/>
    </location>
</feature>
<dbReference type="AlphaFoldDB" id="A0A8J1JF31"/>
<feature type="compositionally biased region" description="Acidic residues" evidence="6">
    <location>
        <begin position="861"/>
        <end position="871"/>
    </location>
</feature>
<evidence type="ECO:0000256" key="1">
    <source>
        <dbReference type="ARBA" id="ARBA00004370"/>
    </source>
</evidence>
<dbReference type="GeneID" id="100486635"/>
<dbReference type="OMA" id="VRRNDHK"/>
<feature type="transmembrane region" description="Helical" evidence="7">
    <location>
        <begin position="809"/>
        <end position="831"/>
    </location>
</feature>
<dbReference type="InterPro" id="IPR039808">
    <property type="entry name" value="Cadherin"/>
</dbReference>